<comment type="caution">
    <text evidence="3">The sequence shown here is derived from an EMBL/GenBank/DDBJ whole genome shotgun (WGS) entry which is preliminary data.</text>
</comment>
<reference evidence="4" key="1">
    <citation type="journal article" date="2019" name="Int. J. Syst. Evol. Microbiol.">
        <title>The Global Catalogue of Microorganisms (GCM) 10K type strain sequencing project: providing services to taxonomists for standard genome sequencing and annotation.</title>
        <authorList>
            <consortium name="The Broad Institute Genomics Platform"/>
            <consortium name="The Broad Institute Genome Sequencing Center for Infectious Disease"/>
            <person name="Wu L."/>
            <person name="Ma J."/>
        </authorList>
    </citation>
    <scope>NUCLEOTIDE SEQUENCE [LARGE SCALE GENOMIC DNA]</scope>
    <source>
        <strain evidence="4">JCM 16013</strain>
    </source>
</reference>
<evidence type="ECO:0000313" key="4">
    <source>
        <dbReference type="Proteomes" id="UP001499854"/>
    </source>
</evidence>
<proteinExistence type="predicted"/>
<dbReference type="EMBL" id="BAAAQM010000021">
    <property type="protein sequence ID" value="GAA1975257.1"/>
    <property type="molecule type" value="Genomic_DNA"/>
</dbReference>
<feature type="transmembrane region" description="Helical" evidence="1">
    <location>
        <begin position="21"/>
        <end position="42"/>
    </location>
</feature>
<dbReference type="Proteomes" id="UP001499854">
    <property type="component" value="Unassembled WGS sequence"/>
</dbReference>
<keyword evidence="1" id="KW-0472">Membrane</keyword>
<accession>A0ABP5D7A7</accession>
<keyword evidence="4" id="KW-1185">Reference proteome</keyword>
<evidence type="ECO:0000313" key="3">
    <source>
        <dbReference type="EMBL" id="GAA1975257.1"/>
    </source>
</evidence>
<dbReference type="Pfam" id="PF07811">
    <property type="entry name" value="TadE"/>
    <property type="match status" value="1"/>
</dbReference>
<gene>
    <name evidence="3" type="ORF">GCM10009838_39250</name>
</gene>
<dbReference type="RefSeq" id="WP_344658505.1">
    <property type="nucleotide sequence ID" value="NZ_BAAAQM010000021.1"/>
</dbReference>
<dbReference type="InterPro" id="IPR012495">
    <property type="entry name" value="TadE-like_dom"/>
</dbReference>
<evidence type="ECO:0000259" key="2">
    <source>
        <dbReference type="Pfam" id="PF07811"/>
    </source>
</evidence>
<name>A0ABP5D7A7_9ACTN</name>
<evidence type="ECO:0000256" key="1">
    <source>
        <dbReference type="SAM" id="Phobius"/>
    </source>
</evidence>
<keyword evidence="1" id="KW-0812">Transmembrane</keyword>
<feature type="domain" description="TadE-like" evidence="2">
    <location>
        <begin position="15"/>
        <end position="57"/>
    </location>
</feature>
<keyword evidence="1" id="KW-1133">Transmembrane helix</keyword>
<protein>
    <recommendedName>
        <fullName evidence="2">TadE-like domain-containing protein</fullName>
    </recommendedName>
</protein>
<sequence>MRQRRGQGPGPADTGSATIEAVIIAPVIILLITVAVVLGRIATFHEAVQQAVQAAARSGSMSRSKDLATTASTATWAQLVADSSGGTLPSNNIHCDSPQGTPILTGFDTVPGSPDSIAVNGAPAGAMFAFQATCTLKSEWLLGIFSTDLTVTETAYSPLDPYRCKAVSGC</sequence>
<organism evidence="3 4">
    <name type="scientific">Catenulispora subtropica</name>
    <dbReference type="NCBI Taxonomy" id="450798"/>
    <lineage>
        <taxon>Bacteria</taxon>
        <taxon>Bacillati</taxon>
        <taxon>Actinomycetota</taxon>
        <taxon>Actinomycetes</taxon>
        <taxon>Catenulisporales</taxon>
        <taxon>Catenulisporaceae</taxon>
        <taxon>Catenulispora</taxon>
    </lineage>
</organism>